<feature type="non-terminal residue" evidence="2">
    <location>
        <position position="81"/>
    </location>
</feature>
<name>A0A5N6TK36_ASPAV</name>
<keyword evidence="1" id="KW-1133">Transmembrane helix</keyword>
<evidence type="ECO:0000313" key="2">
    <source>
        <dbReference type="EMBL" id="KAE8146723.1"/>
    </source>
</evidence>
<reference evidence="2 3" key="1">
    <citation type="submission" date="2019-04" db="EMBL/GenBank/DDBJ databases">
        <title>Friends and foes A comparative genomics study of 23 Aspergillus species from section Flavi.</title>
        <authorList>
            <consortium name="DOE Joint Genome Institute"/>
            <person name="Kjaerbolling I."/>
            <person name="Vesth T."/>
            <person name="Frisvad J.C."/>
            <person name="Nybo J.L."/>
            <person name="Theobald S."/>
            <person name="Kildgaard S."/>
            <person name="Isbrandt T."/>
            <person name="Kuo A."/>
            <person name="Sato A."/>
            <person name="Lyhne E.K."/>
            <person name="Kogle M.E."/>
            <person name="Wiebenga A."/>
            <person name="Kun R.S."/>
            <person name="Lubbers R.J."/>
            <person name="Makela M.R."/>
            <person name="Barry K."/>
            <person name="Chovatia M."/>
            <person name="Clum A."/>
            <person name="Daum C."/>
            <person name="Haridas S."/>
            <person name="He G."/>
            <person name="LaButti K."/>
            <person name="Lipzen A."/>
            <person name="Mondo S."/>
            <person name="Riley R."/>
            <person name="Salamov A."/>
            <person name="Simmons B.A."/>
            <person name="Magnuson J.K."/>
            <person name="Henrissat B."/>
            <person name="Mortensen U.H."/>
            <person name="Larsen T.O."/>
            <person name="Devries R.P."/>
            <person name="Grigoriev I.V."/>
            <person name="Machida M."/>
            <person name="Baker S.E."/>
            <person name="Andersen M.R."/>
        </authorList>
    </citation>
    <scope>NUCLEOTIDE SEQUENCE [LARGE SCALE GENOMIC DNA]</scope>
    <source>
        <strain evidence="2 3">IBT 18842</strain>
    </source>
</reference>
<keyword evidence="1" id="KW-0472">Membrane</keyword>
<dbReference type="Proteomes" id="UP000325780">
    <property type="component" value="Unassembled WGS sequence"/>
</dbReference>
<dbReference type="EMBL" id="ML742246">
    <property type="protein sequence ID" value="KAE8146723.1"/>
    <property type="molecule type" value="Genomic_DNA"/>
</dbReference>
<evidence type="ECO:0000313" key="3">
    <source>
        <dbReference type="Proteomes" id="UP000325780"/>
    </source>
</evidence>
<proteinExistence type="predicted"/>
<evidence type="ECO:0000256" key="1">
    <source>
        <dbReference type="SAM" id="Phobius"/>
    </source>
</evidence>
<organism evidence="2 3">
    <name type="scientific">Aspergillus avenaceus</name>
    <dbReference type="NCBI Taxonomy" id="36643"/>
    <lineage>
        <taxon>Eukaryota</taxon>
        <taxon>Fungi</taxon>
        <taxon>Dikarya</taxon>
        <taxon>Ascomycota</taxon>
        <taxon>Pezizomycotina</taxon>
        <taxon>Eurotiomycetes</taxon>
        <taxon>Eurotiomycetidae</taxon>
        <taxon>Eurotiales</taxon>
        <taxon>Aspergillaceae</taxon>
        <taxon>Aspergillus</taxon>
        <taxon>Aspergillus subgen. Circumdati</taxon>
    </lineage>
</organism>
<feature type="transmembrane region" description="Helical" evidence="1">
    <location>
        <begin position="20"/>
        <end position="39"/>
    </location>
</feature>
<accession>A0A5N6TK36</accession>
<keyword evidence="1" id="KW-0812">Transmembrane</keyword>
<keyword evidence="3" id="KW-1185">Reference proteome</keyword>
<protein>
    <submittedName>
        <fullName evidence="2">Uncharacterized protein</fullName>
    </submittedName>
</protein>
<sequence>MTSSITRRTYGLKWQILRKAVLDVIVCIGFGNLIALFLFNLRTDSVFMRCKRDAMITHNDSRALLVYGSRYKDGNDEMMMN</sequence>
<dbReference type="AlphaFoldDB" id="A0A5N6TK36"/>
<gene>
    <name evidence="2" type="ORF">BDV25DRAFT_161967</name>
</gene>